<gene>
    <name evidence="1" type="ORF">R1sor_020431</name>
</gene>
<evidence type="ECO:0000313" key="2">
    <source>
        <dbReference type="Proteomes" id="UP001633002"/>
    </source>
</evidence>
<organism evidence="1 2">
    <name type="scientific">Riccia sorocarpa</name>
    <dbReference type="NCBI Taxonomy" id="122646"/>
    <lineage>
        <taxon>Eukaryota</taxon>
        <taxon>Viridiplantae</taxon>
        <taxon>Streptophyta</taxon>
        <taxon>Embryophyta</taxon>
        <taxon>Marchantiophyta</taxon>
        <taxon>Marchantiopsida</taxon>
        <taxon>Marchantiidae</taxon>
        <taxon>Marchantiales</taxon>
        <taxon>Ricciaceae</taxon>
        <taxon>Riccia</taxon>
    </lineage>
</organism>
<comment type="caution">
    <text evidence="1">The sequence shown here is derived from an EMBL/GenBank/DDBJ whole genome shotgun (WGS) entry which is preliminary data.</text>
</comment>
<accession>A0ABD3ILM7</accession>
<protein>
    <submittedName>
        <fullName evidence="1">Uncharacterized protein</fullName>
    </submittedName>
</protein>
<reference evidence="1 2" key="1">
    <citation type="submission" date="2024-09" db="EMBL/GenBank/DDBJ databases">
        <title>Chromosome-scale assembly of Riccia sorocarpa.</title>
        <authorList>
            <person name="Paukszto L."/>
        </authorList>
    </citation>
    <scope>NUCLEOTIDE SEQUENCE [LARGE SCALE GENOMIC DNA]</scope>
    <source>
        <strain evidence="1">LP-2024</strain>
        <tissue evidence="1">Aerial parts of the thallus</tissue>
    </source>
</reference>
<sequence length="127" mass="14013">MRSRIQNHVVEDEVVKAESIPNGHMETIKEDGVTIQICRSGSKSGMFYTILIGEVEMGIASALTHLLVKALRMNGFTQTEIVNFLDMKNGAECGCFENLRLPNVPPIGALHEDLHEEPFFPLSTSGL</sequence>
<dbReference type="EMBL" id="JBJQOH010000001">
    <property type="protein sequence ID" value="KAL3702409.1"/>
    <property type="molecule type" value="Genomic_DNA"/>
</dbReference>
<dbReference type="AlphaFoldDB" id="A0ABD3ILM7"/>
<dbReference type="Proteomes" id="UP001633002">
    <property type="component" value="Unassembled WGS sequence"/>
</dbReference>
<evidence type="ECO:0000313" key="1">
    <source>
        <dbReference type="EMBL" id="KAL3702409.1"/>
    </source>
</evidence>
<keyword evidence="2" id="KW-1185">Reference proteome</keyword>
<proteinExistence type="predicted"/>
<name>A0ABD3ILM7_9MARC</name>